<organism evidence="1 2">
    <name type="scientific">Staphylococcus aureus</name>
    <dbReference type="NCBI Taxonomy" id="1280"/>
    <lineage>
        <taxon>Bacteria</taxon>
        <taxon>Bacillati</taxon>
        <taxon>Bacillota</taxon>
        <taxon>Bacilli</taxon>
        <taxon>Bacillales</taxon>
        <taxon>Staphylococcaceae</taxon>
        <taxon>Staphylococcus</taxon>
    </lineage>
</organism>
<keyword evidence="1" id="KW-0067">ATP-binding</keyword>
<protein>
    <submittedName>
        <fullName evidence="1">DinG family ATP-dependent helicase YoaA</fullName>
        <ecNumber evidence="1">3.6.4.12</ecNumber>
    </submittedName>
</protein>
<evidence type="ECO:0000313" key="2">
    <source>
        <dbReference type="Proteomes" id="UP000249913"/>
    </source>
</evidence>
<keyword evidence="1" id="KW-0347">Helicase</keyword>
<reference evidence="1 2" key="1">
    <citation type="submission" date="2018-06" db="EMBL/GenBank/DDBJ databases">
        <authorList>
            <consortium name="Pathogen Informatics"/>
            <person name="Doyle S."/>
        </authorList>
    </citation>
    <scope>NUCLEOTIDE SEQUENCE [LARGE SCALE GENOMIC DNA]</scope>
    <source>
        <strain evidence="1 2">NCTC7878</strain>
    </source>
</reference>
<dbReference type="Proteomes" id="UP000249913">
    <property type="component" value="Unassembled WGS sequence"/>
</dbReference>
<name>A0A2X2JW64_STAAU</name>
<proteinExistence type="predicted"/>
<dbReference type="AlphaFoldDB" id="A0A2X2JW64"/>
<dbReference type="EC" id="3.6.4.12" evidence="1"/>
<keyword evidence="1" id="KW-0378">Hydrolase</keyword>
<sequence length="71" mass="8827">MILAFEKFEKLPLDTLKQLYYLSKQLKYDLYDIFFEMVRQYDAKPLDKSYEKFEQIIYRKQVDFKKADNKL</sequence>
<dbReference type="EMBL" id="UAUX01000007">
    <property type="protein sequence ID" value="SPZ98182.1"/>
    <property type="molecule type" value="Genomic_DNA"/>
</dbReference>
<gene>
    <name evidence="1" type="primary">dinG_1</name>
    <name evidence="1" type="ORF">NCTC7878_01572</name>
</gene>
<keyword evidence="1" id="KW-0547">Nucleotide-binding</keyword>
<dbReference type="GO" id="GO:0016787">
    <property type="term" value="F:hydrolase activity"/>
    <property type="evidence" value="ECO:0007669"/>
    <property type="project" value="UniProtKB-KW"/>
</dbReference>
<evidence type="ECO:0000313" key="1">
    <source>
        <dbReference type="EMBL" id="SPZ98182.1"/>
    </source>
</evidence>
<accession>A0A2X2JW64</accession>
<dbReference type="GO" id="GO:0003678">
    <property type="term" value="F:DNA helicase activity"/>
    <property type="evidence" value="ECO:0007669"/>
    <property type="project" value="UniProtKB-EC"/>
</dbReference>